<keyword evidence="3" id="KW-1185">Reference proteome</keyword>
<dbReference type="Proteomes" id="UP000031186">
    <property type="component" value="Unassembled WGS sequence"/>
</dbReference>
<dbReference type="VEuPathDB" id="FungiDB:MAN_07634"/>
<accession>A0A0B4EZ96</accession>
<evidence type="ECO:0000313" key="3">
    <source>
        <dbReference type="Proteomes" id="UP000031186"/>
    </source>
</evidence>
<name>A0A0B4EZ96_METAF</name>
<sequence>MQTTNDGLSPVEKLQRSGVQAGQTVVSGARPEQFADMIDFLARQLAGEEHRGLTTTAYIYDDVTRRRYMLRVTPLAAPPPPGSNIGDISARDYMDIVITFDTLDTLSRQVSDVILVEGLRERFLVEVVRVAYTQT</sequence>
<proteinExistence type="predicted"/>
<feature type="region of interest" description="Disordered" evidence="1">
    <location>
        <begin position="1"/>
        <end position="22"/>
    </location>
</feature>
<feature type="non-terminal residue" evidence="2">
    <location>
        <position position="1"/>
    </location>
</feature>
<protein>
    <submittedName>
        <fullName evidence="2">Uncharacterized protein</fullName>
    </submittedName>
</protein>
<organism evidence="2 3">
    <name type="scientific">Metarhizium anisopliae (strain ARSEF 549)</name>
    <dbReference type="NCBI Taxonomy" id="3151832"/>
    <lineage>
        <taxon>Eukaryota</taxon>
        <taxon>Fungi</taxon>
        <taxon>Dikarya</taxon>
        <taxon>Ascomycota</taxon>
        <taxon>Pezizomycotina</taxon>
        <taxon>Sordariomycetes</taxon>
        <taxon>Hypocreomycetidae</taxon>
        <taxon>Hypocreales</taxon>
        <taxon>Clavicipitaceae</taxon>
        <taxon>Metarhizium</taxon>
    </lineage>
</organism>
<gene>
    <name evidence="2" type="ORF">MAN_07634</name>
</gene>
<dbReference type="OrthoDB" id="4938690at2759"/>
<evidence type="ECO:0000313" key="2">
    <source>
        <dbReference type="EMBL" id="KID63433.1"/>
    </source>
</evidence>
<evidence type="ECO:0000256" key="1">
    <source>
        <dbReference type="SAM" id="MobiDB-lite"/>
    </source>
</evidence>
<reference evidence="2 3" key="1">
    <citation type="journal article" date="2014" name="Proc. Natl. Acad. Sci. U.S.A.">
        <title>Trajectory and genomic determinants of fungal-pathogen speciation and host adaptation.</title>
        <authorList>
            <person name="Hu X."/>
            <person name="Xiao G."/>
            <person name="Zheng P."/>
            <person name="Shang Y."/>
            <person name="Su Y."/>
            <person name="Zhang X."/>
            <person name="Liu X."/>
            <person name="Zhan S."/>
            <person name="St Leger R.J."/>
            <person name="Wang C."/>
        </authorList>
    </citation>
    <scope>NUCLEOTIDE SEQUENCE [LARGE SCALE GENOMIC DNA]</scope>
    <source>
        <strain evidence="2 3">ARSEF 549</strain>
    </source>
</reference>
<comment type="caution">
    <text evidence="2">The sequence shown here is derived from an EMBL/GenBank/DDBJ whole genome shotgun (WGS) entry which is preliminary data.</text>
</comment>
<dbReference type="HOGENOM" id="CLU_1886233_0_0_1"/>
<dbReference type="EMBL" id="AZNF01000010">
    <property type="protein sequence ID" value="KID63433.1"/>
    <property type="molecule type" value="Genomic_DNA"/>
</dbReference>
<dbReference type="AlphaFoldDB" id="A0A0B4EZ96"/>